<keyword evidence="3" id="KW-1185">Reference proteome</keyword>
<dbReference type="AlphaFoldDB" id="A0AAV2DPC9"/>
<proteinExistence type="predicted"/>
<evidence type="ECO:0000256" key="1">
    <source>
        <dbReference type="SAM" id="MobiDB-lite"/>
    </source>
</evidence>
<protein>
    <submittedName>
        <fullName evidence="2">Uncharacterized protein</fullName>
    </submittedName>
</protein>
<organism evidence="2 3">
    <name type="scientific">Linum trigynum</name>
    <dbReference type="NCBI Taxonomy" id="586398"/>
    <lineage>
        <taxon>Eukaryota</taxon>
        <taxon>Viridiplantae</taxon>
        <taxon>Streptophyta</taxon>
        <taxon>Embryophyta</taxon>
        <taxon>Tracheophyta</taxon>
        <taxon>Spermatophyta</taxon>
        <taxon>Magnoliopsida</taxon>
        <taxon>eudicotyledons</taxon>
        <taxon>Gunneridae</taxon>
        <taxon>Pentapetalae</taxon>
        <taxon>rosids</taxon>
        <taxon>fabids</taxon>
        <taxon>Malpighiales</taxon>
        <taxon>Linaceae</taxon>
        <taxon>Linum</taxon>
    </lineage>
</organism>
<name>A0AAV2DPC9_9ROSI</name>
<dbReference type="Proteomes" id="UP001497516">
    <property type="component" value="Chromosome 3"/>
</dbReference>
<sequence>MVRYHYHLVPGSGTLPLHIVPLPIEKTRSERRRGGEEMRHGEAERLTRRRDPKNEEMRQRQGWRAADDCRGNNCGRGCGGRRRLWWTAAVVVDGGGRRRLWWTAAAVEPGSSHV</sequence>
<feature type="compositionally biased region" description="Basic and acidic residues" evidence="1">
    <location>
        <begin position="28"/>
        <end position="46"/>
    </location>
</feature>
<feature type="compositionally biased region" description="Basic and acidic residues" evidence="1">
    <location>
        <begin position="52"/>
        <end position="61"/>
    </location>
</feature>
<evidence type="ECO:0000313" key="3">
    <source>
        <dbReference type="Proteomes" id="UP001497516"/>
    </source>
</evidence>
<gene>
    <name evidence="2" type="ORF">LTRI10_LOCUS17091</name>
</gene>
<dbReference type="EMBL" id="OZ034816">
    <property type="protein sequence ID" value="CAL1375283.1"/>
    <property type="molecule type" value="Genomic_DNA"/>
</dbReference>
<accession>A0AAV2DPC9</accession>
<feature type="region of interest" description="Disordered" evidence="1">
    <location>
        <begin position="28"/>
        <end position="61"/>
    </location>
</feature>
<evidence type="ECO:0000313" key="2">
    <source>
        <dbReference type="EMBL" id="CAL1375283.1"/>
    </source>
</evidence>
<reference evidence="2 3" key="1">
    <citation type="submission" date="2024-04" db="EMBL/GenBank/DDBJ databases">
        <authorList>
            <person name="Fracassetti M."/>
        </authorList>
    </citation>
    <scope>NUCLEOTIDE SEQUENCE [LARGE SCALE GENOMIC DNA]</scope>
</reference>